<accession>A0A343TFL3</accession>
<keyword evidence="2" id="KW-0812">Transmembrane</keyword>
<dbReference type="AlphaFoldDB" id="A0A343TFL3"/>
<evidence type="ECO:0000256" key="2">
    <source>
        <dbReference type="SAM" id="Phobius"/>
    </source>
</evidence>
<name>A0A343TFL3_9EURY</name>
<keyword evidence="4" id="KW-1185">Reference proteome</keyword>
<keyword evidence="2" id="KW-0472">Membrane</keyword>
<evidence type="ECO:0000313" key="4">
    <source>
        <dbReference type="Proteomes" id="UP000263012"/>
    </source>
</evidence>
<dbReference type="GeneID" id="37876565"/>
<protein>
    <submittedName>
        <fullName evidence="3">Uncharacterized protein</fullName>
    </submittedName>
</protein>
<dbReference type="Proteomes" id="UP000263012">
    <property type="component" value="Chromosome"/>
</dbReference>
<gene>
    <name evidence="3" type="ORF">AArcSl_0230</name>
</gene>
<dbReference type="RefSeq" id="WP_119813908.1">
    <property type="nucleotide sequence ID" value="NZ_CP025066.1"/>
</dbReference>
<evidence type="ECO:0000313" key="3">
    <source>
        <dbReference type="EMBL" id="AUX07885.1"/>
    </source>
</evidence>
<organism evidence="3 4">
    <name type="scientific">Halalkaliarchaeum desulfuricum</name>
    <dbReference type="NCBI Taxonomy" id="2055893"/>
    <lineage>
        <taxon>Archaea</taxon>
        <taxon>Methanobacteriati</taxon>
        <taxon>Methanobacteriota</taxon>
        <taxon>Stenosarchaea group</taxon>
        <taxon>Halobacteria</taxon>
        <taxon>Halobacteriales</taxon>
        <taxon>Haloferacaceae</taxon>
        <taxon>Halalkaliarchaeum</taxon>
    </lineage>
</organism>
<reference evidence="4" key="1">
    <citation type="submission" date="2017-11" db="EMBL/GenBank/DDBJ databases">
        <title>Phenotypic and genomic properties of facultatively anaerobic sulfur-reducing natronoarchaea from hypersaline soda lakes.</title>
        <authorList>
            <person name="Sorokin D.Y."/>
            <person name="Kublanov I.V."/>
            <person name="Roman P."/>
            <person name="Sinninghe Damste J.S."/>
            <person name="Golyshin P.N."/>
            <person name="Rojo D."/>
            <person name="Ciordia S."/>
            <person name="Mena M.D.C."/>
            <person name="Ferrer M."/>
            <person name="Messina E."/>
            <person name="Smedile F."/>
            <person name="La Spada G."/>
            <person name="La Cono V."/>
            <person name="Yakimov M.M."/>
        </authorList>
    </citation>
    <scope>NUCLEOTIDE SEQUENCE [LARGE SCALE GENOMIC DNA]</scope>
    <source>
        <strain evidence="4">AArc-Sl</strain>
    </source>
</reference>
<evidence type="ECO:0000256" key="1">
    <source>
        <dbReference type="SAM" id="MobiDB-lite"/>
    </source>
</evidence>
<sequence>MSDLSSLALGFRLLTAAVAVFGPTVLFLCLLRFLEWLRDDALVTRLTARGMDPEPEPAPVDFLSPLGAESSSAPGSGEKTRETNETDDFPG</sequence>
<dbReference type="KEGG" id="hdf:AArcSl_0230"/>
<feature type="region of interest" description="Disordered" evidence="1">
    <location>
        <begin position="48"/>
        <end position="91"/>
    </location>
</feature>
<proteinExistence type="predicted"/>
<feature type="compositionally biased region" description="Low complexity" evidence="1">
    <location>
        <begin position="63"/>
        <end position="77"/>
    </location>
</feature>
<dbReference type="EMBL" id="CP025066">
    <property type="protein sequence ID" value="AUX07885.1"/>
    <property type="molecule type" value="Genomic_DNA"/>
</dbReference>
<keyword evidence="2" id="KW-1133">Transmembrane helix</keyword>
<feature type="transmembrane region" description="Helical" evidence="2">
    <location>
        <begin position="12"/>
        <end position="34"/>
    </location>
</feature>